<feature type="transmembrane region" description="Helical" evidence="1">
    <location>
        <begin position="548"/>
        <end position="566"/>
    </location>
</feature>
<evidence type="ECO:0000313" key="3">
    <source>
        <dbReference type="EMBL" id="MBE8719190.1"/>
    </source>
</evidence>
<dbReference type="GO" id="GO:0003677">
    <property type="term" value="F:DNA binding"/>
    <property type="evidence" value="ECO:0007669"/>
    <property type="project" value="UniProtKB-KW"/>
</dbReference>
<dbReference type="InterPro" id="IPR015915">
    <property type="entry name" value="Kelch-typ_b-propeller"/>
</dbReference>
<keyword evidence="1" id="KW-0472">Membrane</keyword>
<feature type="signal peptide" evidence="2">
    <location>
        <begin position="1"/>
        <end position="20"/>
    </location>
</feature>
<dbReference type="RefSeq" id="WP_196939160.1">
    <property type="nucleotide sequence ID" value="NZ_MU158689.1"/>
</dbReference>
<accession>A0ABR9T1H6</accession>
<dbReference type="Pfam" id="PF24681">
    <property type="entry name" value="Kelch_KLHDC2_KLHL20_DRC7"/>
    <property type="match status" value="1"/>
</dbReference>
<name>A0ABR9T1H6_9SPHI</name>
<evidence type="ECO:0000313" key="4">
    <source>
        <dbReference type="Proteomes" id="UP000618319"/>
    </source>
</evidence>
<dbReference type="Proteomes" id="UP000618319">
    <property type="component" value="Unassembled WGS sequence"/>
</dbReference>
<keyword evidence="4" id="KW-1185">Reference proteome</keyword>
<dbReference type="SUPFAM" id="SSF117281">
    <property type="entry name" value="Kelch motif"/>
    <property type="match status" value="1"/>
</dbReference>
<keyword evidence="2" id="KW-0732">Signal</keyword>
<evidence type="ECO:0000256" key="1">
    <source>
        <dbReference type="SAM" id="Phobius"/>
    </source>
</evidence>
<keyword evidence="3" id="KW-0238">DNA-binding</keyword>
<keyword evidence="1" id="KW-1133">Transmembrane helix</keyword>
<organism evidence="3 4">
    <name type="scientific">Sphingobacterium pedocola</name>
    <dbReference type="NCBI Taxonomy" id="2082722"/>
    <lineage>
        <taxon>Bacteria</taxon>
        <taxon>Pseudomonadati</taxon>
        <taxon>Bacteroidota</taxon>
        <taxon>Sphingobacteriia</taxon>
        <taxon>Sphingobacteriales</taxon>
        <taxon>Sphingobacteriaceae</taxon>
        <taxon>Sphingobacterium</taxon>
    </lineage>
</organism>
<dbReference type="PANTHER" id="PTHR35807:SF1">
    <property type="entry name" value="TRANSCRIPTIONAL REGULATOR REDD"/>
    <property type="match status" value="1"/>
</dbReference>
<sequence length="825" mass="95258">MRLFFSLCILWLIIPSSSLSQGLKFSGGHQPIEKRTSCDVFAREYTDNFNIDFDLSLFPPNPIGYILRIKNEKSNRIFNLFYDEEQNYCVFRLNEEGKSSLITARIDRDQLANLTWFKVSIKMNLLLNEIRLHVHNTELVAKGLDLPHTYHPKITFGKSDYLIDLPNFAIKNLTIGNTMDKIVIPFRENEGNDVHDLEGNVIGEVSNPEWLINDAYRWKFVASSVSPTQAGSNYNDVKKEVYYFNRDSILVYNVKSQKSKTIKYTSRCPVDLVVGTSFIDQASNKLYVYEMHHVNPYDGPSVASLDLDTYTWKVENYDQLDNELHHHGYFYNPTDRKFTIFGGYGQMRYSDKFYSYDLDVARWTEEGNFKGEAIYPRYFLSIGYLKERNIAYIFGGMGNESGEHIVGRKYFYDLHKVDLNTNRISKVWEIPWTLTNIVPARGVIIPDSSHFYALGYPEHVSNSFFKLYKFSIKDGSYEILGDSVPIYSDKITTRAQLYYDTQLGNLYALVQESTDDISSSLKIYSLNFPPISSSQLSDYPETTLRKNVSIAIVLLLATIVLIYFIYRITKRKKLQTELPLPNQRTAPPVPIDRPNAIYLFGEFKVVDRANKDITHLFSTRLKQTFCLILEYSVADGITSKHLSSVLWPDKPEDKVKNSRGVTVNHLRKALSELDGIELEFEKGKFKIVQTESSYCDYTRCIEIISTDVSRYREELIQIVSRGYLLQSSNDPLFDDFKAHLERLLEPALRAEIEKSVVAQMPQITIALANTVFKVDPLNDYALSSKIKAYRALKLETEARSTYQSFIVEYKKLMGENYPYSYQDLV</sequence>
<reference evidence="3 4" key="1">
    <citation type="submission" date="2018-02" db="EMBL/GenBank/DDBJ databases">
        <title>Sphingobacterium KA21.</title>
        <authorList>
            <person name="Vasarhelyi B.M."/>
            <person name="Deshmukh S."/>
            <person name="Balint B."/>
            <person name="Kukolya J."/>
        </authorList>
    </citation>
    <scope>NUCLEOTIDE SEQUENCE [LARGE SCALE GENOMIC DNA]</scope>
    <source>
        <strain evidence="3 4">Ka21</strain>
    </source>
</reference>
<gene>
    <name evidence="3" type="ORF">C4F40_00410</name>
</gene>
<dbReference type="InterPro" id="IPR051677">
    <property type="entry name" value="AfsR-DnrI-RedD_regulator"/>
</dbReference>
<feature type="chain" id="PRO_5046265595" evidence="2">
    <location>
        <begin position="21"/>
        <end position="825"/>
    </location>
</feature>
<dbReference type="EMBL" id="PSKQ01000007">
    <property type="protein sequence ID" value="MBE8719190.1"/>
    <property type="molecule type" value="Genomic_DNA"/>
</dbReference>
<protein>
    <submittedName>
        <fullName evidence="3">DNA-binding transcriptional activator</fullName>
    </submittedName>
</protein>
<proteinExistence type="predicted"/>
<dbReference type="Gene3D" id="2.120.10.80">
    <property type="entry name" value="Kelch-type beta propeller"/>
    <property type="match status" value="1"/>
</dbReference>
<dbReference type="PANTHER" id="PTHR35807">
    <property type="entry name" value="TRANSCRIPTIONAL REGULATOR REDD-RELATED"/>
    <property type="match status" value="1"/>
</dbReference>
<evidence type="ECO:0000256" key="2">
    <source>
        <dbReference type="SAM" id="SignalP"/>
    </source>
</evidence>
<keyword evidence="1" id="KW-0812">Transmembrane</keyword>
<comment type="caution">
    <text evidence="3">The sequence shown here is derived from an EMBL/GenBank/DDBJ whole genome shotgun (WGS) entry which is preliminary data.</text>
</comment>